<evidence type="ECO:0000313" key="1">
    <source>
        <dbReference type="EMBL" id="JAB64201.1"/>
    </source>
</evidence>
<dbReference type="EMBL" id="GALX01004265">
    <property type="protein sequence ID" value="JAB64201.1"/>
    <property type="molecule type" value="Transcribed_RNA"/>
</dbReference>
<proteinExistence type="predicted"/>
<organism evidence="1">
    <name type="scientific">Anoplophora glabripennis</name>
    <name type="common">Asian longhorn beetle</name>
    <name type="synonym">Anoplophora nobilis</name>
    <dbReference type="NCBI Taxonomy" id="217634"/>
    <lineage>
        <taxon>Eukaryota</taxon>
        <taxon>Metazoa</taxon>
        <taxon>Ecdysozoa</taxon>
        <taxon>Arthropoda</taxon>
        <taxon>Hexapoda</taxon>
        <taxon>Insecta</taxon>
        <taxon>Pterygota</taxon>
        <taxon>Neoptera</taxon>
        <taxon>Endopterygota</taxon>
        <taxon>Coleoptera</taxon>
        <taxon>Polyphaga</taxon>
        <taxon>Cucujiformia</taxon>
        <taxon>Chrysomeloidea</taxon>
        <taxon>Cerambycidae</taxon>
        <taxon>Lamiinae</taxon>
        <taxon>Lamiini</taxon>
        <taxon>Anoplophora</taxon>
    </lineage>
</organism>
<sequence length="139" mass="16137">MENVEIPSEILEKANAATAGIIPEKSKSIYNKELKEFQDWKIKGVKGVNEDVLLAYFFNLSKKLAPSTLWTKYSMLKSTLRVYKNIEISKFGRLVAFLKSKHKHFQPKKSKVLEREQIEQFLREALDEDRLMNKVGSTE</sequence>
<protein>
    <submittedName>
        <fullName evidence="1">Uncharacterized protein</fullName>
    </submittedName>
</protein>
<accession>V5I8Q7</accession>
<reference evidence="1" key="1">
    <citation type="submission" date="2013-07" db="EMBL/GenBank/DDBJ databases">
        <title>Midgut Transcriptome Profiling of Anoplphora glabripennis, a Lignocellulose Degrading, Wood-Boring Cerambycid.</title>
        <authorList>
            <person name="Scully E.D."/>
            <person name="Hoover K."/>
            <person name="Carlson J.E."/>
            <person name="Tien M."/>
            <person name="Geib S.M."/>
        </authorList>
    </citation>
    <scope>NUCLEOTIDE SEQUENCE</scope>
</reference>
<dbReference type="AlphaFoldDB" id="V5I8Q7"/>
<name>V5I8Q7_ANOGL</name>